<comment type="pathway">
    <text evidence="4">Amino-acid biosynthesis.</text>
</comment>
<dbReference type="InterPro" id="IPR036188">
    <property type="entry name" value="FAD/NAD-bd_sf"/>
</dbReference>
<feature type="domain" description="FAD/NAD(P)-binding" evidence="5">
    <location>
        <begin position="155"/>
        <end position="328"/>
    </location>
</feature>
<dbReference type="PANTHER" id="PTHR43100:SF1">
    <property type="entry name" value="GLUTAMATE SYNTHASE [NADPH] SMALL CHAIN"/>
    <property type="match status" value="1"/>
</dbReference>
<dbReference type="InterPro" id="IPR051394">
    <property type="entry name" value="Glutamate_Synthase"/>
</dbReference>
<proteinExistence type="predicted"/>
<dbReference type="AlphaFoldDB" id="A0A421BD62"/>
<protein>
    <submittedName>
        <fullName evidence="7">Glutamate synthase (NADPH/NADH) small chain</fullName>
    </submittedName>
</protein>
<dbReference type="Gene3D" id="1.10.1060.10">
    <property type="entry name" value="Alpha-helical ferredoxin"/>
    <property type="match status" value="1"/>
</dbReference>
<dbReference type="SUPFAM" id="SSF46548">
    <property type="entry name" value="alpha-helical ferredoxin"/>
    <property type="match status" value="1"/>
</dbReference>
<organism evidence="7 8">
    <name type="scientific">Actinokineospora cianjurensis</name>
    <dbReference type="NCBI Taxonomy" id="585224"/>
    <lineage>
        <taxon>Bacteria</taxon>
        <taxon>Bacillati</taxon>
        <taxon>Actinomycetota</taxon>
        <taxon>Actinomycetes</taxon>
        <taxon>Pseudonocardiales</taxon>
        <taxon>Pseudonocardiaceae</taxon>
        <taxon>Actinokineospora</taxon>
    </lineage>
</organism>
<evidence type="ECO:0000259" key="5">
    <source>
        <dbReference type="Pfam" id="PF07992"/>
    </source>
</evidence>
<evidence type="ECO:0000256" key="4">
    <source>
        <dbReference type="ARBA" id="ARBA00029440"/>
    </source>
</evidence>
<name>A0A421BD62_9PSEU</name>
<comment type="caution">
    <text evidence="7">The sequence shown here is derived from an EMBL/GenBank/DDBJ whole genome shotgun (WGS) entry which is preliminary data.</text>
</comment>
<dbReference type="GO" id="GO:0051536">
    <property type="term" value="F:iron-sulfur cluster binding"/>
    <property type="evidence" value="ECO:0007669"/>
    <property type="project" value="InterPro"/>
</dbReference>
<dbReference type="InterPro" id="IPR009051">
    <property type="entry name" value="Helical_ferredxn"/>
</dbReference>
<evidence type="ECO:0000256" key="1">
    <source>
        <dbReference type="ARBA" id="ARBA00022605"/>
    </source>
</evidence>
<dbReference type="InterPro" id="IPR028261">
    <property type="entry name" value="DPD_II"/>
</dbReference>
<feature type="domain" description="Dihydroprymidine dehydrogenase" evidence="6">
    <location>
        <begin position="39"/>
        <end position="140"/>
    </location>
</feature>
<feature type="domain" description="FAD/NAD(P)-binding" evidence="5">
    <location>
        <begin position="393"/>
        <end position="475"/>
    </location>
</feature>
<gene>
    <name evidence="7" type="ORF">CLV68_2828</name>
</gene>
<evidence type="ECO:0000259" key="6">
    <source>
        <dbReference type="Pfam" id="PF14691"/>
    </source>
</evidence>
<dbReference type="GO" id="GO:0016639">
    <property type="term" value="F:oxidoreductase activity, acting on the CH-NH2 group of donors, NAD or NADP as acceptor"/>
    <property type="evidence" value="ECO:0007669"/>
    <property type="project" value="InterPro"/>
</dbReference>
<dbReference type="PRINTS" id="PR00419">
    <property type="entry name" value="ADXRDTASE"/>
</dbReference>
<dbReference type="Pfam" id="PF14691">
    <property type="entry name" value="Fer4_20"/>
    <property type="match status" value="1"/>
</dbReference>
<evidence type="ECO:0000256" key="2">
    <source>
        <dbReference type="ARBA" id="ARBA00023002"/>
    </source>
</evidence>
<keyword evidence="3" id="KW-0314">Glutamate biosynthesis</keyword>
<evidence type="ECO:0000313" key="8">
    <source>
        <dbReference type="Proteomes" id="UP000282454"/>
    </source>
</evidence>
<dbReference type="EMBL" id="RCDD01000001">
    <property type="protein sequence ID" value="RLK62271.1"/>
    <property type="molecule type" value="Genomic_DNA"/>
</dbReference>
<dbReference type="InterPro" id="IPR023753">
    <property type="entry name" value="FAD/NAD-binding_dom"/>
</dbReference>
<dbReference type="Gene3D" id="3.50.50.60">
    <property type="entry name" value="FAD/NAD(P)-binding domain"/>
    <property type="match status" value="2"/>
</dbReference>
<evidence type="ECO:0000313" key="7">
    <source>
        <dbReference type="EMBL" id="RLK62271.1"/>
    </source>
</evidence>
<keyword evidence="2" id="KW-0560">Oxidoreductase</keyword>
<dbReference type="RefSeq" id="WP_121390751.1">
    <property type="nucleotide sequence ID" value="NZ_RCDD01000001.1"/>
</dbReference>
<evidence type="ECO:0000256" key="3">
    <source>
        <dbReference type="ARBA" id="ARBA00023164"/>
    </source>
</evidence>
<dbReference type="OrthoDB" id="9803192at2"/>
<keyword evidence="8" id="KW-1185">Reference proteome</keyword>
<dbReference type="Pfam" id="PF07992">
    <property type="entry name" value="Pyr_redox_2"/>
    <property type="match status" value="2"/>
</dbReference>
<dbReference type="Proteomes" id="UP000282454">
    <property type="component" value="Unassembled WGS sequence"/>
</dbReference>
<dbReference type="NCBIfam" id="TIGR01317">
    <property type="entry name" value="GOGAT_sm_gam"/>
    <property type="match status" value="1"/>
</dbReference>
<dbReference type="InterPro" id="IPR006005">
    <property type="entry name" value="Glut_synth_ssu1"/>
</dbReference>
<dbReference type="SUPFAM" id="SSF51971">
    <property type="entry name" value="Nucleotide-binding domain"/>
    <property type="match status" value="2"/>
</dbReference>
<dbReference type="GO" id="GO:0006537">
    <property type="term" value="P:glutamate biosynthetic process"/>
    <property type="evidence" value="ECO:0007669"/>
    <property type="project" value="UniProtKB-KW"/>
</dbReference>
<reference evidence="7 8" key="1">
    <citation type="submission" date="2018-10" db="EMBL/GenBank/DDBJ databases">
        <title>Genomic Encyclopedia of Archaeal and Bacterial Type Strains, Phase II (KMG-II): from individual species to whole genera.</title>
        <authorList>
            <person name="Goeker M."/>
        </authorList>
    </citation>
    <scope>NUCLEOTIDE SEQUENCE [LARGE SCALE GENOMIC DNA]</scope>
    <source>
        <strain evidence="7 8">DSM 45657</strain>
    </source>
</reference>
<sequence length="506" mass="53938">MADPKGFLAHARADAAKRSVDERLGDWREVYRDLPVVERDREVGTQASRCMDCGIPFCHSGTAGCPLGNLIPEWNDLVRRGDWAMAGERLHATNNFPEFTGRLCPAPCEAACVLAISPDAGGAVAIKRVESTIADVSWERGYVEAVRSTVSSGRRVAVVGSGPAGLAAAQQLTRAGHEVTVFERDDRLGGLLRYGIPEFKLEKKVLDRRLAQLRAEGTRFVTGCEVGGTGPGALPVERLRADYDAVVLAVGALRGRDVAEVPGRALRGVHLAMDHLVPANRACEGDGPTSIDARGKHVVIIGGGDTGADCYGTAVRQGALSVTQLDQYPMPPRQRDSDRSPWPVWPWILRTYPAHEEGGERLFAVAVEEFSGDASGAVKSLRLREVKVAKDPATGVRSVVPVGDRVQELPADLVLLAIGFEGVEHMPLLEGLGLTLSPRSTISCGQDWQTTTPGTFVCGDAHRGASLVVWAIAEGRSVAHAVDAYLTGASDLPAPVRPNALPLSVL</sequence>
<dbReference type="PANTHER" id="PTHR43100">
    <property type="entry name" value="GLUTAMATE SYNTHASE [NADPH] SMALL CHAIN"/>
    <property type="match status" value="1"/>
</dbReference>
<accession>A0A421BD62</accession>
<keyword evidence="1" id="KW-0028">Amino-acid biosynthesis</keyword>